<protein>
    <submittedName>
        <fullName evidence="1">DUF1292 domain-containing protein</fullName>
    </submittedName>
</protein>
<dbReference type="EMBL" id="JALBUR010000016">
    <property type="protein sequence ID" value="MDX8419889.1"/>
    <property type="molecule type" value="Genomic_DNA"/>
</dbReference>
<accession>A0AB35U4K7</accession>
<dbReference type="Proteomes" id="UP001286174">
    <property type="component" value="Unassembled WGS sequence"/>
</dbReference>
<comment type="caution">
    <text evidence="1">The sequence shown here is derived from an EMBL/GenBank/DDBJ whole genome shotgun (WGS) entry which is preliminary data.</text>
</comment>
<evidence type="ECO:0000313" key="2">
    <source>
        <dbReference type="Proteomes" id="UP001286174"/>
    </source>
</evidence>
<sequence length="87" mass="9688">MTDDNRMTITDDNGQEREVHILSNFDAPDGRHFVLFEDPANPDAGVYVYQYDDDGNMDVVTDEKDLEMCEEVLGAISDQLEGGSDGN</sequence>
<keyword evidence="2" id="KW-1185">Reference proteome</keyword>
<name>A0AB35U4K7_9FIRM</name>
<proteinExistence type="predicted"/>
<dbReference type="InterPro" id="IPR009711">
    <property type="entry name" value="UPF0473"/>
</dbReference>
<gene>
    <name evidence="1" type="ORF">MOZ60_07250</name>
</gene>
<dbReference type="AlphaFoldDB" id="A0AB35U4K7"/>
<dbReference type="Pfam" id="PF06949">
    <property type="entry name" value="DUF1292"/>
    <property type="match status" value="1"/>
</dbReference>
<organism evidence="1 2">
    <name type="scientific">Grylomicrobium aquisgranensis</name>
    <dbReference type="NCBI Taxonomy" id="2926318"/>
    <lineage>
        <taxon>Bacteria</taxon>
        <taxon>Bacillati</taxon>
        <taxon>Bacillota</taxon>
        <taxon>Erysipelotrichia</taxon>
        <taxon>Erysipelotrichales</taxon>
        <taxon>Erysipelotrichaceae</taxon>
        <taxon>Grylomicrobium</taxon>
    </lineage>
</organism>
<evidence type="ECO:0000313" key="1">
    <source>
        <dbReference type="EMBL" id="MDX8419889.1"/>
    </source>
</evidence>
<dbReference type="RefSeq" id="WP_370596151.1">
    <property type="nucleotide sequence ID" value="NZ_JALBUR010000016.1"/>
</dbReference>
<reference evidence="1 2" key="1">
    <citation type="submission" date="2022-03" db="EMBL/GenBank/DDBJ databases">
        <title>Novel taxa within the pig intestine.</title>
        <authorList>
            <person name="Wylensek D."/>
            <person name="Bishof K."/>
            <person name="Afrizal A."/>
            <person name="Clavel T."/>
        </authorList>
    </citation>
    <scope>NUCLEOTIDE SEQUENCE [LARGE SCALE GENOMIC DNA]</scope>
    <source>
        <strain evidence="1 2">CLA-KB-P133</strain>
    </source>
</reference>